<dbReference type="SUPFAM" id="SSF51430">
    <property type="entry name" value="NAD(P)-linked oxidoreductase"/>
    <property type="match status" value="1"/>
</dbReference>
<dbReference type="InterPro" id="IPR023210">
    <property type="entry name" value="NADP_OxRdtase_dom"/>
</dbReference>
<feature type="domain" description="NADP-dependent oxidoreductase" evidence="3">
    <location>
        <begin position="24"/>
        <end position="300"/>
    </location>
</feature>
<accession>A0ABY6G3W4</accession>
<organism evidence="4 5">
    <name type="scientific">Brachybacterium huguangmaarense</name>
    <dbReference type="NCBI Taxonomy" id="1652028"/>
    <lineage>
        <taxon>Bacteria</taxon>
        <taxon>Bacillati</taxon>
        <taxon>Actinomycetota</taxon>
        <taxon>Actinomycetes</taxon>
        <taxon>Micrococcales</taxon>
        <taxon>Dermabacteraceae</taxon>
        <taxon>Brachybacterium</taxon>
    </lineage>
</organism>
<dbReference type="Gene3D" id="3.20.20.100">
    <property type="entry name" value="NADP-dependent oxidoreductase domain"/>
    <property type="match status" value="1"/>
</dbReference>
<sequence>MTTTSPASAASAPRRGLGGFEVSPIGLGAMPVSSGRDVLPSRDRALATVHAALDAGITLIDTADIYAPAWDQMGHNEELVAEALRTYSGDTDGVVVATKGGITRSEGETWGRDGSLDYLRAALEKSLAHLGVDAVDLYYWHRPDRSIRYAEGVEALAHLRAEGLIREIGISNANVEEIDVALDVLGEGNLAAVQNQFSPVYFHTSREELDHCAAADIAFVPWSPLGGMGSGDTVARRFPAIARVAAAHSVSPQQVVLAWELSLSERVIPIPGASRPESITDSSGAMTLQLGDGERESLRSIFGEESEDADGIQFD</sequence>
<dbReference type="PANTHER" id="PTHR43625:SF40">
    <property type="entry name" value="ALDO-KETO REDUCTASE YAKC [NADP(+)]"/>
    <property type="match status" value="1"/>
</dbReference>
<evidence type="ECO:0000256" key="2">
    <source>
        <dbReference type="SAM" id="MobiDB-lite"/>
    </source>
</evidence>
<gene>
    <name evidence="4" type="ORF">BRM3_05110</name>
</gene>
<dbReference type="InterPro" id="IPR050791">
    <property type="entry name" value="Aldo-Keto_reductase"/>
</dbReference>
<feature type="compositionally biased region" description="Acidic residues" evidence="2">
    <location>
        <begin position="304"/>
        <end position="315"/>
    </location>
</feature>
<dbReference type="InterPro" id="IPR020471">
    <property type="entry name" value="AKR"/>
</dbReference>
<dbReference type="Pfam" id="PF00248">
    <property type="entry name" value="Aldo_ket_red"/>
    <property type="match status" value="1"/>
</dbReference>
<evidence type="ECO:0000313" key="5">
    <source>
        <dbReference type="Proteomes" id="UP001164305"/>
    </source>
</evidence>
<protein>
    <submittedName>
        <fullName evidence="4">Aldo/keto reductase</fullName>
    </submittedName>
</protein>
<evidence type="ECO:0000259" key="3">
    <source>
        <dbReference type="Pfam" id="PF00248"/>
    </source>
</evidence>
<dbReference type="PRINTS" id="PR00069">
    <property type="entry name" value="ALDKETRDTASE"/>
</dbReference>
<keyword evidence="5" id="KW-1185">Reference proteome</keyword>
<dbReference type="CDD" id="cd19088">
    <property type="entry name" value="AKR_AKR13B1"/>
    <property type="match status" value="1"/>
</dbReference>
<name>A0ABY6G3W4_9MICO</name>
<feature type="region of interest" description="Disordered" evidence="2">
    <location>
        <begin position="272"/>
        <end position="315"/>
    </location>
</feature>
<evidence type="ECO:0000256" key="1">
    <source>
        <dbReference type="ARBA" id="ARBA00023002"/>
    </source>
</evidence>
<keyword evidence="1" id="KW-0560">Oxidoreductase</keyword>
<dbReference type="Proteomes" id="UP001164305">
    <property type="component" value="Chromosome"/>
</dbReference>
<proteinExistence type="predicted"/>
<dbReference type="InterPro" id="IPR036812">
    <property type="entry name" value="NAD(P)_OxRdtase_dom_sf"/>
</dbReference>
<evidence type="ECO:0000313" key="4">
    <source>
        <dbReference type="EMBL" id="UYG17802.1"/>
    </source>
</evidence>
<feature type="compositionally biased region" description="Polar residues" evidence="2">
    <location>
        <begin position="277"/>
        <end position="286"/>
    </location>
</feature>
<dbReference type="RefSeq" id="WP_263595010.1">
    <property type="nucleotide sequence ID" value="NZ_CP107020.1"/>
</dbReference>
<reference evidence="4" key="1">
    <citation type="submission" date="2022-10" db="EMBL/GenBank/DDBJ databases">
        <title>Whole-Genome Sequencing of Brachybacterium huguangmaarense BRM-3, Isolated from Betula schmidtii.</title>
        <authorList>
            <person name="Haam D."/>
        </authorList>
    </citation>
    <scope>NUCLEOTIDE SEQUENCE</scope>
    <source>
        <strain evidence="4">BRM-3</strain>
    </source>
</reference>
<dbReference type="PANTHER" id="PTHR43625">
    <property type="entry name" value="AFLATOXIN B1 ALDEHYDE REDUCTASE"/>
    <property type="match status" value="1"/>
</dbReference>
<dbReference type="EMBL" id="CP107020">
    <property type="protein sequence ID" value="UYG17802.1"/>
    <property type="molecule type" value="Genomic_DNA"/>
</dbReference>